<proteinExistence type="inferred from homology"/>
<dbReference type="GO" id="GO:0046872">
    <property type="term" value="F:metal ion binding"/>
    <property type="evidence" value="ECO:0007669"/>
    <property type="project" value="UniProtKB-KW"/>
</dbReference>
<dbReference type="Gene3D" id="3.40.50.620">
    <property type="entry name" value="HUPs"/>
    <property type="match status" value="1"/>
</dbReference>
<dbReference type="Gene3D" id="1.10.730.10">
    <property type="entry name" value="Isoleucyl-tRNA Synthetase, Domain 1"/>
    <property type="match status" value="1"/>
</dbReference>
<dbReference type="AlphaFoldDB" id="A0A2M7DM31"/>
<feature type="domain" description="Methionyl/Leucyl tRNA synthetase" evidence="7">
    <location>
        <begin position="157"/>
        <end position="372"/>
    </location>
</feature>
<dbReference type="Gene3D" id="2.170.220.10">
    <property type="match status" value="1"/>
</dbReference>
<dbReference type="HAMAP" id="MF_01228">
    <property type="entry name" value="Met_tRNA_synth_type2"/>
    <property type="match status" value="1"/>
</dbReference>
<comment type="caution">
    <text evidence="6">Lacks conserved residue(s) required for the propagation of feature annotation.</text>
</comment>
<feature type="short sequence motif" description="'HIGH' region" evidence="6">
    <location>
        <begin position="19"/>
        <end position="29"/>
    </location>
</feature>
<reference evidence="10" key="1">
    <citation type="submission" date="2017-09" db="EMBL/GenBank/DDBJ databases">
        <title>Depth-based differentiation of microbial function through sediment-hosted aquifers and enrichment of novel symbionts in the deep terrestrial subsurface.</title>
        <authorList>
            <person name="Probst A.J."/>
            <person name="Ladd B."/>
            <person name="Jarett J.K."/>
            <person name="Geller-Mcgrath D.E."/>
            <person name="Sieber C.M.K."/>
            <person name="Emerson J.B."/>
            <person name="Anantharaman K."/>
            <person name="Thomas B.C."/>
            <person name="Malmstrom R."/>
            <person name="Stieglmeier M."/>
            <person name="Klingl A."/>
            <person name="Woyke T."/>
            <person name="Ryan C.M."/>
            <person name="Banfield J.F."/>
        </authorList>
    </citation>
    <scope>NUCLEOTIDE SEQUENCE [LARGE SCALE GENOMIC DNA]</scope>
</reference>
<dbReference type="GO" id="GO:0006431">
    <property type="term" value="P:methionyl-tRNA aminoacylation"/>
    <property type="evidence" value="ECO:0007669"/>
    <property type="project" value="UniProtKB-UniRule"/>
</dbReference>
<dbReference type="CDD" id="cd00814">
    <property type="entry name" value="MetRS_core"/>
    <property type="match status" value="1"/>
</dbReference>
<dbReference type="InterPro" id="IPR023457">
    <property type="entry name" value="Met-tRNA_synth_2"/>
</dbReference>
<dbReference type="InterPro" id="IPR033911">
    <property type="entry name" value="MetRS_core"/>
</dbReference>
<dbReference type="Pfam" id="PF19303">
    <property type="entry name" value="Anticodon_3"/>
    <property type="match status" value="1"/>
</dbReference>
<feature type="binding site" evidence="6">
    <location>
        <position position="134"/>
    </location>
    <ligand>
        <name>Zn(2+)</name>
        <dbReference type="ChEBI" id="CHEBI:29105"/>
    </ligand>
</feature>
<organism evidence="9 10">
    <name type="scientific">Candidatus Falkowbacteria bacterium CG02_land_8_20_14_3_00_36_14</name>
    <dbReference type="NCBI Taxonomy" id="1974560"/>
    <lineage>
        <taxon>Bacteria</taxon>
        <taxon>Candidatus Falkowiibacteriota</taxon>
    </lineage>
</organism>
<evidence type="ECO:0000259" key="8">
    <source>
        <dbReference type="Pfam" id="PF19303"/>
    </source>
</evidence>
<dbReference type="InterPro" id="IPR009080">
    <property type="entry name" value="tRNAsynth_Ia_anticodon-bd"/>
</dbReference>
<dbReference type="FunFam" id="2.170.220.10:FF:000003">
    <property type="entry name" value="Methionine--tRNA ligase"/>
    <property type="match status" value="1"/>
</dbReference>
<feature type="binding site" evidence="6">
    <location>
        <position position="137"/>
    </location>
    <ligand>
        <name>Zn(2+)</name>
        <dbReference type="ChEBI" id="CHEBI:29105"/>
    </ligand>
</feature>
<evidence type="ECO:0000259" key="7">
    <source>
        <dbReference type="Pfam" id="PF09334"/>
    </source>
</evidence>
<dbReference type="InterPro" id="IPR015413">
    <property type="entry name" value="Methionyl/Leucyl_tRNA_Synth"/>
</dbReference>
<gene>
    <name evidence="6" type="primary">metG</name>
    <name evidence="9" type="ORF">COS18_03870</name>
</gene>
<keyword evidence="5 6" id="KW-0030">Aminoacyl-tRNA synthetase</keyword>
<dbReference type="InterPro" id="IPR041872">
    <property type="entry name" value="Anticodon_Met"/>
</dbReference>
<dbReference type="PANTHER" id="PTHR43326:SF1">
    <property type="entry name" value="METHIONINE--TRNA LIGASE, MITOCHONDRIAL"/>
    <property type="match status" value="1"/>
</dbReference>
<feature type="binding site" evidence="6">
    <location>
        <position position="154"/>
    </location>
    <ligand>
        <name>Zn(2+)</name>
        <dbReference type="ChEBI" id="CHEBI:29105"/>
    </ligand>
</feature>
<comment type="caution">
    <text evidence="9">The sequence shown here is derived from an EMBL/GenBank/DDBJ whole genome shotgun (WGS) entry which is preliminary data.</text>
</comment>
<evidence type="ECO:0000313" key="10">
    <source>
        <dbReference type="Proteomes" id="UP000228896"/>
    </source>
</evidence>
<dbReference type="CDD" id="cd07957">
    <property type="entry name" value="Anticodon_Ia_Met"/>
    <property type="match status" value="1"/>
</dbReference>
<name>A0A2M7DM31_9BACT</name>
<keyword evidence="6" id="KW-0963">Cytoplasm</keyword>
<keyword evidence="3 6" id="KW-0067">ATP-binding</keyword>
<accession>A0A2M7DM31</accession>
<comment type="cofactor">
    <cofactor evidence="6">
        <name>Zn(2+)</name>
        <dbReference type="ChEBI" id="CHEBI:29105"/>
    </cofactor>
    <text evidence="6">Binds 1 zinc ion per subunit.</text>
</comment>
<sequence>MSKKNKKMQKKFYITTPIYYVNDKPHIGHAYTTVAADVLARYRRMIGDKVFFLTGTDEHGAKIEEKAKKARKKPKEFTDEIAAKFQFSWGELNISNDNFIRTTDKNHIRAVTKALKFMRTKGDIYKGVHKGLYCRECEQFKTERDLVDGLCPEHKITPEKVEEESYMFKLAKYKDQLLEKIKNNELQILPKERKNEIISFYENEGLNDISFSRKNVGWGIPVPWDKSHTAYVWADAFLNYLTGIGWNGESESPPDKGGEGGFWPADVHLMSKDILRVHATIWPAMLLSLGLPLPKTLFIHGFFKIEGQKMSKSLGNVIAPEDLVRRYGVDAARYLLMSATIFGRDGDISQDKFDEKFNADLANGIGNLVARSITLASKINSLKSLSGGQELKVKESWLEYEKALYEFKIDTALDDINRMMKISDNYITTNKPWELIKKDKDKAADILYNILETIRHISWMLLPFMPETAEKIWDSLGLNPADELKKDFKKAIKWGGLPIDTKVNKGEALFPRL</sequence>
<keyword evidence="4 6" id="KW-0648">Protein biosynthesis</keyword>
<keyword evidence="2 6" id="KW-0547">Nucleotide-binding</keyword>
<evidence type="ECO:0000256" key="4">
    <source>
        <dbReference type="ARBA" id="ARBA00022917"/>
    </source>
</evidence>
<evidence type="ECO:0000313" key="9">
    <source>
        <dbReference type="EMBL" id="PIV50829.1"/>
    </source>
</evidence>
<feature type="short sequence motif" description="'KMSKS' region" evidence="6">
    <location>
        <begin position="309"/>
        <end position="313"/>
    </location>
</feature>
<comment type="similarity">
    <text evidence="6">Belongs to the class-I aminoacyl-tRNA synthetase family. MetG type 2A subfamily.</text>
</comment>
<protein>
    <recommendedName>
        <fullName evidence="6">Methionine--tRNA ligase</fullName>
        <ecNumber evidence="6">6.1.1.10</ecNumber>
    </recommendedName>
    <alternativeName>
        <fullName evidence="6">Methionyl-tRNA synthetase</fullName>
        <shortName evidence="6">MetRS</shortName>
    </alternativeName>
</protein>
<evidence type="ECO:0000256" key="5">
    <source>
        <dbReference type="ARBA" id="ARBA00023146"/>
    </source>
</evidence>
<dbReference type="PRINTS" id="PR01041">
    <property type="entry name" value="TRNASYNTHMET"/>
</dbReference>
<dbReference type="GO" id="GO:0004825">
    <property type="term" value="F:methionine-tRNA ligase activity"/>
    <property type="evidence" value="ECO:0007669"/>
    <property type="project" value="UniProtKB-UniRule"/>
</dbReference>
<dbReference type="EMBL" id="PETS01000103">
    <property type="protein sequence ID" value="PIV50829.1"/>
    <property type="molecule type" value="Genomic_DNA"/>
</dbReference>
<dbReference type="Pfam" id="PF09334">
    <property type="entry name" value="tRNA-synt_1g"/>
    <property type="match status" value="2"/>
</dbReference>
<comment type="subcellular location">
    <subcellularLocation>
        <location evidence="6">Cytoplasm</location>
    </subcellularLocation>
</comment>
<dbReference type="SUPFAM" id="SSF47323">
    <property type="entry name" value="Anticodon-binding domain of a subclass of class I aminoacyl-tRNA synthetases"/>
    <property type="match status" value="1"/>
</dbReference>
<dbReference type="SUPFAM" id="SSF52374">
    <property type="entry name" value="Nucleotidylyl transferase"/>
    <property type="match status" value="1"/>
</dbReference>
<evidence type="ECO:0000256" key="6">
    <source>
        <dbReference type="HAMAP-Rule" id="MF_01228"/>
    </source>
</evidence>
<keyword evidence="1 6" id="KW-0436">Ligase</keyword>
<dbReference type="InterPro" id="IPR014729">
    <property type="entry name" value="Rossmann-like_a/b/a_fold"/>
</dbReference>
<dbReference type="GO" id="GO:0005524">
    <property type="term" value="F:ATP binding"/>
    <property type="evidence" value="ECO:0007669"/>
    <property type="project" value="UniProtKB-UniRule"/>
</dbReference>
<evidence type="ECO:0000256" key="3">
    <source>
        <dbReference type="ARBA" id="ARBA00022840"/>
    </source>
</evidence>
<comment type="catalytic activity">
    <reaction evidence="6">
        <text>tRNA(Met) + L-methionine + ATP = L-methionyl-tRNA(Met) + AMP + diphosphate</text>
        <dbReference type="Rhea" id="RHEA:13481"/>
        <dbReference type="Rhea" id="RHEA-COMP:9667"/>
        <dbReference type="Rhea" id="RHEA-COMP:9698"/>
        <dbReference type="ChEBI" id="CHEBI:30616"/>
        <dbReference type="ChEBI" id="CHEBI:33019"/>
        <dbReference type="ChEBI" id="CHEBI:57844"/>
        <dbReference type="ChEBI" id="CHEBI:78442"/>
        <dbReference type="ChEBI" id="CHEBI:78530"/>
        <dbReference type="ChEBI" id="CHEBI:456215"/>
        <dbReference type="EC" id="6.1.1.10"/>
    </reaction>
</comment>
<dbReference type="NCBIfam" id="NF008900">
    <property type="entry name" value="PRK12267.1"/>
    <property type="match status" value="1"/>
</dbReference>
<dbReference type="EC" id="6.1.1.10" evidence="6"/>
<feature type="domain" description="Methionyl/Leucyl tRNA synthetase" evidence="7">
    <location>
        <begin position="13"/>
        <end position="155"/>
    </location>
</feature>
<dbReference type="Proteomes" id="UP000228896">
    <property type="component" value="Unassembled WGS sequence"/>
</dbReference>
<dbReference type="PANTHER" id="PTHR43326">
    <property type="entry name" value="METHIONYL-TRNA SYNTHETASE"/>
    <property type="match status" value="1"/>
</dbReference>
<evidence type="ECO:0000256" key="1">
    <source>
        <dbReference type="ARBA" id="ARBA00022598"/>
    </source>
</evidence>
<keyword evidence="6" id="KW-0862">Zinc</keyword>
<feature type="domain" description="Methionyl-tRNA synthetase anticodon-binding" evidence="8">
    <location>
        <begin position="394"/>
        <end position="510"/>
    </location>
</feature>
<dbReference type="GO" id="GO:0005737">
    <property type="term" value="C:cytoplasm"/>
    <property type="evidence" value="ECO:0007669"/>
    <property type="project" value="UniProtKB-SubCell"/>
</dbReference>
<comment type="subunit">
    <text evidence="6">Monomer.</text>
</comment>
<feature type="binding site" evidence="6">
    <location>
        <position position="151"/>
    </location>
    <ligand>
        <name>Zn(2+)</name>
        <dbReference type="ChEBI" id="CHEBI:29105"/>
    </ligand>
</feature>
<evidence type="ECO:0000256" key="2">
    <source>
        <dbReference type="ARBA" id="ARBA00022741"/>
    </source>
</evidence>
<keyword evidence="6" id="KW-0479">Metal-binding</keyword>
<comment type="function">
    <text evidence="6">Is required not only for elongation of protein synthesis but also for the initiation of all mRNA translation through initiator tRNA(fMet) aminoacylation.</text>
</comment>